<sequence>MKSSSQLFPVSLLRADVFGSLTEDVYLVKHNLDDDKSVQIAVSHLGLAGVTASKGPVVLLHGSFSNRGFWLSAKGEGLARHLAENGFDVWMMEMRGHGLSPRNHQYSKNTLEQYVLHDLPAVNAFVKEKSGASPAWIGHSLGGVVIASAIAAGTLAEADCRAIVLLGSQAIRRPWYQWIPGISLSLRAAVRSKGEMDGRKHGIGPENEPAALISEYLKRHSLLGSWQLPAQRKKLLPLWKQGTQVPLLALAAAADSSDPARYCTRFADMYGGEKTVETLGVQSGLSKDYGHVDMIVSPEAAREVWPRITSWLS</sequence>
<keyword evidence="5" id="KW-1185">Reference proteome</keyword>
<accession>A0ABS7ZKV0</accession>
<evidence type="ECO:0000259" key="3">
    <source>
        <dbReference type="Pfam" id="PF00561"/>
    </source>
</evidence>
<dbReference type="SUPFAM" id="SSF53474">
    <property type="entry name" value="alpha/beta-Hydrolases"/>
    <property type="match status" value="1"/>
</dbReference>
<evidence type="ECO:0000313" key="5">
    <source>
        <dbReference type="Proteomes" id="UP000714380"/>
    </source>
</evidence>
<evidence type="ECO:0000313" key="4">
    <source>
        <dbReference type="EMBL" id="MCA6062351.1"/>
    </source>
</evidence>
<keyword evidence="1" id="KW-0442">Lipid degradation</keyword>
<keyword evidence="2" id="KW-0443">Lipid metabolism</keyword>
<proteinExistence type="predicted"/>
<comment type="caution">
    <text evidence="4">The sequence shown here is derived from an EMBL/GenBank/DDBJ whole genome shotgun (WGS) entry which is preliminary data.</text>
</comment>
<feature type="domain" description="AB hydrolase-1" evidence="3">
    <location>
        <begin position="56"/>
        <end position="179"/>
    </location>
</feature>
<protein>
    <submittedName>
        <fullName evidence="4">Alpha/beta fold hydrolase</fullName>
    </submittedName>
</protein>
<dbReference type="Proteomes" id="UP000714380">
    <property type="component" value="Unassembled WGS sequence"/>
</dbReference>
<dbReference type="Pfam" id="PF00561">
    <property type="entry name" value="Abhydrolase_1"/>
    <property type="match status" value="1"/>
</dbReference>
<evidence type="ECO:0000256" key="1">
    <source>
        <dbReference type="ARBA" id="ARBA00022963"/>
    </source>
</evidence>
<name>A0ABS7ZKV0_9GAMM</name>
<organism evidence="4 5">
    <name type="scientific">Thalassolituus marinus</name>
    <dbReference type="NCBI Taxonomy" id="671053"/>
    <lineage>
        <taxon>Bacteria</taxon>
        <taxon>Pseudomonadati</taxon>
        <taxon>Pseudomonadota</taxon>
        <taxon>Gammaproteobacteria</taxon>
        <taxon>Oceanospirillales</taxon>
        <taxon>Oceanospirillaceae</taxon>
        <taxon>Thalassolituus</taxon>
    </lineage>
</organism>
<dbReference type="Gene3D" id="3.40.50.1820">
    <property type="entry name" value="alpha/beta hydrolase"/>
    <property type="match status" value="2"/>
</dbReference>
<dbReference type="GO" id="GO:0016787">
    <property type="term" value="F:hydrolase activity"/>
    <property type="evidence" value="ECO:0007669"/>
    <property type="project" value="UniProtKB-KW"/>
</dbReference>
<evidence type="ECO:0000256" key="2">
    <source>
        <dbReference type="ARBA" id="ARBA00023098"/>
    </source>
</evidence>
<dbReference type="RefSeq" id="WP_225671260.1">
    <property type="nucleotide sequence ID" value="NZ_JAEDAH010000008.1"/>
</dbReference>
<reference evidence="4 5" key="1">
    <citation type="submission" date="2020-12" db="EMBL/GenBank/DDBJ databases">
        <title>Novel Thalassolituus-related marine hydrocarbonoclastic bacteria mediated algae-derived hydrocarbons mineralization in twilight zone of the northern South China Sea.</title>
        <authorList>
            <person name="Dong C."/>
        </authorList>
    </citation>
    <scope>NUCLEOTIDE SEQUENCE [LARGE SCALE GENOMIC DNA]</scope>
    <source>
        <strain evidence="4 5">IMCC1826</strain>
    </source>
</reference>
<gene>
    <name evidence="4" type="ORF">I9W95_01905</name>
</gene>
<keyword evidence="4" id="KW-0378">Hydrolase</keyword>
<dbReference type="PANTHER" id="PTHR11005">
    <property type="entry name" value="LYSOSOMAL ACID LIPASE-RELATED"/>
    <property type="match status" value="1"/>
</dbReference>
<dbReference type="EMBL" id="JAEDAH010000008">
    <property type="protein sequence ID" value="MCA6062351.1"/>
    <property type="molecule type" value="Genomic_DNA"/>
</dbReference>
<dbReference type="InterPro" id="IPR000073">
    <property type="entry name" value="AB_hydrolase_1"/>
</dbReference>
<dbReference type="InterPro" id="IPR029058">
    <property type="entry name" value="AB_hydrolase_fold"/>
</dbReference>